<keyword evidence="3" id="KW-1185">Reference proteome</keyword>
<dbReference type="STRING" id="188477.A0A433U1T0"/>
<evidence type="ECO:0000313" key="2">
    <source>
        <dbReference type="EMBL" id="RUS87698.1"/>
    </source>
</evidence>
<feature type="domain" description="MCMDC2 N-terminal" evidence="1">
    <location>
        <begin position="8"/>
        <end position="73"/>
    </location>
</feature>
<organism evidence="2 3">
    <name type="scientific">Elysia chlorotica</name>
    <name type="common">Eastern emerald elysia</name>
    <name type="synonym">Sea slug</name>
    <dbReference type="NCBI Taxonomy" id="188477"/>
    <lineage>
        <taxon>Eukaryota</taxon>
        <taxon>Metazoa</taxon>
        <taxon>Spiralia</taxon>
        <taxon>Lophotrochozoa</taxon>
        <taxon>Mollusca</taxon>
        <taxon>Gastropoda</taxon>
        <taxon>Heterobranchia</taxon>
        <taxon>Euthyneura</taxon>
        <taxon>Panpulmonata</taxon>
        <taxon>Sacoglossa</taxon>
        <taxon>Placobranchoidea</taxon>
        <taxon>Plakobranchidae</taxon>
        <taxon>Elysia</taxon>
    </lineage>
</organism>
<protein>
    <recommendedName>
        <fullName evidence="1">MCMDC2 N-terminal domain-containing protein</fullName>
    </recommendedName>
</protein>
<gene>
    <name evidence="2" type="ORF">EGW08_004539</name>
</gene>
<evidence type="ECO:0000313" key="3">
    <source>
        <dbReference type="Proteomes" id="UP000271974"/>
    </source>
</evidence>
<sequence>CVIYKGCLVYNFNIIIDLGVVYNQDAALGESIMSNPLESASLFQEIIFQFCQSYQLLRLEVTSSQICARLKIVNFPTGCDSLCIFNLANLNKFIDHPGFVILTGVVVGVSGIAKYTQSTKYVCPEASCEGSEGNHFIRMHIPGASENQTIRNDFRCSFCGNILVEETSSRTLSDKILVEIIPTILTGPSQKEVFKPGRVQPIPIFVRDELLDAVMLGDVCQVVGITRTDVNGESIDVTLEANNISQ</sequence>
<dbReference type="InterPro" id="IPR058769">
    <property type="entry name" value="MCMDC2_N"/>
</dbReference>
<evidence type="ECO:0000259" key="1">
    <source>
        <dbReference type="Pfam" id="PF26063"/>
    </source>
</evidence>
<dbReference type="SUPFAM" id="SSF50249">
    <property type="entry name" value="Nucleic acid-binding proteins"/>
    <property type="match status" value="1"/>
</dbReference>
<comment type="caution">
    <text evidence="2">The sequence shown here is derived from an EMBL/GenBank/DDBJ whole genome shotgun (WGS) entry which is preliminary data.</text>
</comment>
<accession>A0A433U1T0</accession>
<dbReference type="AlphaFoldDB" id="A0A433U1T0"/>
<reference evidence="2 3" key="1">
    <citation type="submission" date="2019-01" db="EMBL/GenBank/DDBJ databases">
        <title>A draft genome assembly of the solar-powered sea slug Elysia chlorotica.</title>
        <authorList>
            <person name="Cai H."/>
            <person name="Li Q."/>
            <person name="Fang X."/>
            <person name="Li J."/>
            <person name="Curtis N.E."/>
            <person name="Altenburger A."/>
            <person name="Shibata T."/>
            <person name="Feng M."/>
            <person name="Maeda T."/>
            <person name="Schwartz J.A."/>
            <person name="Shigenobu S."/>
            <person name="Lundholm N."/>
            <person name="Nishiyama T."/>
            <person name="Yang H."/>
            <person name="Hasebe M."/>
            <person name="Li S."/>
            <person name="Pierce S.K."/>
            <person name="Wang J."/>
        </authorList>
    </citation>
    <scope>NUCLEOTIDE SEQUENCE [LARGE SCALE GENOMIC DNA]</scope>
    <source>
        <strain evidence="2">EC2010</strain>
        <tissue evidence="2">Whole organism of an adult</tissue>
    </source>
</reference>
<name>A0A433U1T0_ELYCH</name>
<proteinExistence type="predicted"/>
<dbReference type="Pfam" id="PF26063">
    <property type="entry name" value="MCMDC2_N"/>
    <property type="match status" value="1"/>
</dbReference>
<feature type="non-terminal residue" evidence="2">
    <location>
        <position position="246"/>
    </location>
</feature>
<dbReference type="Proteomes" id="UP000271974">
    <property type="component" value="Unassembled WGS sequence"/>
</dbReference>
<dbReference type="OrthoDB" id="2015372at2759"/>
<dbReference type="EMBL" id="RQTK01000103">
    <property type="protein sequence ID" value="RUS87698.1"/>
    <property type="molecule type" value="Genomic_DNA"/>
</dbReference>
<dbReference type="InterPro" id="IPR012340">
    <property type="entry name" value="NA-bd_OB-fold"/>
</dbReference>
<feature type="non-terminal residue" evidence="2">
    <location>
        <position position="1"/>
    </location>
</feature>